<evidence type="ECO:0000256" key="1">
    <source>
        <dbReference type="SAM" id="MobiDB-lite"/>
    </source>
</evidence>
<name>A0A2M4CK63_ANODA</name>
<protein>
    <submittedName>
        <fullName evidence="2">Uncharacterized protein</fullName>
    </submittedName>
</protein>
<dbReference type="EMBL" id="GGFL01001536">
    <property type="protein sequence ID" value="MBW65714.1"/>
    <property type="molecule type" value="Transcribed_RNA"/>
</dbReference>
<organism evidence="2">
    <name type="scientific">Anopheles darlingi</name>
    <name type="common">Mosquito</name>
    <dbReference type="NCBI Taxonomy" id="43151"/>
    <lineage>
        <taxon>Eukaryota</taxon>
        <taxon>Metazoa</taxon>
        <taxon>Ecdysozoa</taxon>
        <taxon>Arthropoda</taxon>
        <taxon>Hexapoda</taxon>
        <taxon>Insecta</taxon>
        <taxon>Pterygota</taxon>
        <taxon>Neoptera</taxon>
        <taxon>Endopterygota</taxon>
        <taxon>Diptera</taxon>
        <taxon>Nematocera</taxon>
        <taxon>Culicoidea</taxon>
        <taxon>Culicidae</taxon>
        <taxon>Anophelinae</taxon>
        <taxon>Anopheles</taxon>
    </lineage>
</organism>
<sequence length="170" mass="18369">MCSSSSLIITPSGGGPAFRTIGIGIPKCTERLEEVGVDDVKAIWPRNNAEWFYEMASSASIPLSLSLSLAHTHYPMAHFDSLATALQRLLTQRATVRSVAAASLPPHAPQPSPFDVGSRPLRRQQRTGGEGGRTWVLPAVSGHQRRQSCHTATGRTLFDGRKGNGFHRSP</sequence>
<evidence type="ECO:0000313" key="2">
    <source>
        <dbReference type="EMBL" id="MBW65714.1"/>
    </source>
</evidence>
<accession>A0A2M4CK63</accession>
<reference evidence="2" key="1">
    <citation type="submission" date="2018-01" db="EMBL/GenBank/DDBJ databases">
        <title>An insight into the sialome of Amazonian anophelines.</title>
        <authorList>
            <person name="Ribeiro J.M."/>
            <person name="Scarpassa V."/>
            <person name="Calvo E."/>
        </authorList>
    </citation>
    <scope>NUCLEOTIDE SEQUENCE</scope>
</reference>
<feature type="region of interest" description="Disordered" evidence="1">
    <location>
        <begin position="100"/>
        <end position="170"/>
    </location>
</feature>
<dbReference type="AlphaFoldDB" id="A0A2M4CK63"/>
<proteinExistence type="predicted"/>